<protein>
    <recommendedName>
        <fullName evidence="3 7">Stress response protein NST1</fullName>
    </recommendedName>
</protein>
<feature type="compositionally biased region" description="Basic and acidic residues" evidence="8">
    <location>
        <begin position="744"/>
        <end position="855"/>
    </location>
</feature>
<feature type="region of interest" description="Disordered" evidence="8">
    <location>
        <begin position="20"/>
        <end position="87"/>
    </location>
</feature>
<feature type="compositionally biased region" description="Acidic residues" evidence="8">
    <location>
        <begin position="625"/>
        <end position="670"/>
    </location>
</feature>
<feature type="coiled-coil region" evidence="7">
    <location>
        <begin position="240"/>
        <end position="274"/>
    </location>
</feature>
<organism evidence="9 10">
    <name type="scientific">Cerrena zonata</name>
    <dbReference type="NCBI Taxonomy" id="2478898"/>
    <lineage>
        <taxon>Eukaryota</taxon>
        <taxon>Fungi</taxon>
        <taxon>Dikarya</taxon>
        <taxon>Basidiomycota</taxon>
        <taxon>Agaricomycotina</taxon>
        <taxon>Agaricomycetes</taxon>
        <taxon>Polyporales</taxon>
        <taxon>Cerrenaceae</taxon>
        <taxon>Cerrena</taxon>
    </lineage>
</organism>
<feature type="compositionally biased region" description="Basic and acidic residues" evidence="8">
    <location>
        <begin position="292"/>
        <end position="358"/>
    </location>
</feature>
<keyword evidence="10" id="KW-1185">Reference proteome</keyword>
<comment type="subcellular location">
    <subcellularLocation>
        <location evidence="1 7">Cytoplasm</location>
    </subcellularLocation>
</comment>
<sequence>MSEATNDSAAAQFKNGADVHFDYNNASNTPLSLQVATASSSNRKKKKKKNKNKSKSTQNDPRDVQATINDPDVDYPTSRVIKQAPNGDVIVESLDDEQQESRSEPTSGFGATNIWDNSSIEEQENLKQFWESLDESQKFELVQIDKQSILELFKNEARSAKNNHANNNNNVSSTHGSQLNMNSKHCTCSYCGRQKSLIEDELESIYDNHFDDIIDFIHEVRDINDLNALPGLLFGGFHMLEEEHKLMKRQQRELNQLRNKHQYQLAKARAQEEELRKHLALLGEYPHSSCDHDHDHDHDHEYEFDDDHDHHHDHDHDHDHQYDHDNECPDDHDHEDHDSEHEYEDEHDHTLENNHESENQNLVDNFIEKIKELEDNDNSSNDHNVYQEPSSSDPKSQQELEELERSLITSLQDHLENGNPKDQATQLEILKKHKAYFDAKHMENSSLPDFESVKKQIQLLQKTGALKASIREQPSASKNELERLSFVRHFSKIFADEMNQHNKIPDKNLDENQNNFYGLSKFAEEFMKTDGNSFIDMMESLSESRTAREDLLREQVSNIKGGGNLSNHEKEALIEYAHLKVKSLLNEKQKNGAVVKPQFDKIDHIPELEFNGQTKGEIDHHLHDAEEDEEDEEVDDEDELDDEEQDDEEDEEEEEDDVEELSDTESEISEEEKMQEIRRLFLIQVIKLFQERLKEAYKEKLSKDRTQKLIEELEAEENAKQERENKKLKQREKAKEKKRLQQLAKEEERKRKEEEEKAKEEELKRKQEELRAEQKRKKEEARLKREEGKRKRIEELKRKEAENQKRIEAQRKKEEESKKLKEERRKKIEEERKKKEEEKKQKDLLKKQKEEERLRLQRMKEEEEEMAKALAEQEEEQRKLVAEAEAEAKALEFTAQTPMDNSLKVLIDELRLKSSPTKNHILDQLYQAKPRSMSSTSTGNSTPIMNQPQLSRPGSSFNMIEPLSTGGTNNLVSNLISPTSQPMLNNDLNNAPINGGFAPLQQHTNFGPQLHQAQPQLSPWGTSNTLLNNNIPHATSPPPTNANALNKGFNTGGFSPFGSNAPAVGSGFNDPFTNNPVNMTSNTGASSVWNTGNSRNNSIWSSTPSIPPNPLSLWNSNLGQDITNPGANATSQPTNNIITDSQLQTATWEAFKILEQTGQLEFSVAPCLKLFQLTKNVLSNTLISLHQFLSACRNTIGSGLQFDFVYDDMGTVTHIRVGIINDGGLKTSPVMPPPGFVNPNIGDSLMRGFADLASTTNANANNPPPPTNPSLGSQNGSFSGGLLEYVKKTLHNIRLPRILPWSSNKNGFAEGLYRI</sequence>
<dbReference type="InterPro" id="IPR025279">
    <property type="entry name" value="NST1"/>
</dbReference>
<evidence type="ECO:0000313" key="9">
    <source>
        <dbReference type="EMBL" id="KAK7681041.1"/>
    </source>
</evidence>
<evidence type="ECO:0000256" key="8">
    <source>
        <dbReference type="SAM" id="MobiDB-lite"/>
    </source>
</evidence>
<feature type="compositionally biased region" description="Polar residues" evidence="8">
    <location>
        <begin position="104"/>
        <end position="114"/>
    </location>
</feature>
<comment type="function">
    <text evidence="7">May act as a negative regulator of salt tolerance.</text>
</comment>
<feature type="region of interest" description="Disordered" evidence="8">
    <location>
        <begin position="713"/>
        <end position="855"/>
    </location>
</feature>
<feature type="compositionally biased region" description="Polar residues" evidence="8">
    <location>
        <begin position="24"/>
        <end position="38"/>
    </location>
</feature>
<evidence type="ECO:0000313" key="10">
    <source>
        <dbReference type="Proteomes" id="UP001385951"/>
    </source>
</evidence>
<comment type="caution">
    <text evidence="9">The sequence shown here is derived from an EMBL/GenBank/DDBJ whole genome shotgun (WGS) entry which is preliminary data.</text>
</comment>
<evidence type="ECO:0000256" key="1">
    <source>
        <dbReference type="ARBA" id="ARBA00004496"/>
    </source>
</evidence>
<keyword evidence="4 7" id="KW-0963">Cytoplasm</keyword>
<feature type="region of interest" description="Disordered" evidence="8">
    <location>
        <begin position="375"/>
        <end position="402"/>
    </location>
</feature>
<evidence type="ECO:0000256" key="3">
    <source>
        <dbReference type="ARBA" id="ARBA00020733"/>
    </source>
</evidence>
<keyword evidence="6 7" id="KW-0175">Coiled coil</keyword>
<evidence type="ECO:0000256" key="6">
    <source>
        <dbReference type="ARBA" id="ARBA00023054"/>
    </source>
</evidence>
<dbReference type="EMBL" id="JASBNA010000044">
    <property type="protein sequence ID" value="KAK7681041.1"/>
    <property type="molecule type" value="Genomic_DNA"/>
</dbReference>
<feature type="region of interest" description="Disordered" evidence="8">
    <location>
        <begin position="624"/>
        <end position="674"/>
    </location>
</feature>
<proteinExistence type="inferred from homology"/>
<evidence type="ECO:0000256" key="2">
    <source>
        <dbReference type="ARBA" id="ARBA00007112"/>
    </source>
</evidence>
<dbReference type="Pfam" id="PF13945">
    <property type="entry name" value="NST1"/>
    <property type="match status" value="2"/>
</dbReference>
<feature type="compositionally biased region" description="Basic residues" evidence="8">
    <location>
        <begin position="42"/>
        <end position="54"/>
    </location>
</feature>
<feature type="compositionally biased region" description="Polar residues" evidence="8">
    <location>
        <begin position="378"/>
        <end position="395"/>
    </location>
</feature>
<feature type="region of interest" description="Disordered" evidence="8">
    <location>
        <begin position="95"/>
        <end position="114"/>
    </location>
</feature>
<evidence type="ECO:0000256" key="7">
    <source>
        <dbReference type="RuleBase" id="RU049441"/>
    </source>
</evidence>
<dbReference type="Proteomes" id="UP001385951">
    <property type="component" value="Unassembled WGS sequence"/>
</dbReference>
<comment type="similarity">
    <text evidence="2 7">Belongs to the NST1 family.</text>
</comment>
<accession>A0AAW0FJV6</accession>
<reference evidence="9 10" key="1">
    <citation type="submission" date="2022-09" db="EMBL/GenBank/DDBJ databases">
        <authorList>
            <person name="Palmer J.M."/>
        </authorList>
    </citation>
    <scope>NUCLEOTIDE SEQUENCE [LARGE SCALE GENOMIC DNA]</scope>
    <source>
        <strain evidence="9 10">DSM 7382</strain>
    </source>
</reference>
<evidence type="ECO:0000256" key="5">
    <source>
        <dbReference type="ARBA" id="ARBA00023016"/>
    </source>
</evidence>
<dbReference type="GO" id="GO:0005737">
    <property type="term" value="C:cytoplasm"/>
    <property type="evidence" value="ECO:0007669"/>
    <property type="project" value="UniProtKB-SubCell"/>
</dbReference>
<name>A0AAW0FJV6_9APHY</name>
<feature type="compositionally biased region" description="Basic and acidic residues" evidence="8">
    <location>
        <begin position="713"/>
        <end position="735"/>
    </location>
</feature>
<gene>
    <name evidence="9" type="ORF">QCA50_015878</name>
</gene>
<keyword evidence="5 7" id="KW-0346">Stress response</keyword>
<feature type="region of interest" description="Disordered" evidence="8">
    <location>
        <begin position="1255"/>
        <end position="1274"/>
    </location>
</feature>
<feature type="region of interest" description="Disordered" evidence="8">
    <location>
        <begin position="292"/>
        <end position="360"/>
    </location>
</feature>
<evidence type="ECO:0000256" key="4">
    <source>
        <dbReference type="ARBA" id="ARBA00022490"/>
    </source>
</evidence>